<dbReference type="Pfam" id="PF00950">
    <property type="entry name" value="ABC-3"/>
    <property type="match status" value="1"/>
</dbReference>
<keyword evidence="1" id="KW-1133">Transmembrane helix</keyword>
<feature type="non-terminal residue" evidence="2">
    <location>
        <position position="91"/>
    </location>
</feature>
<feature type="transmembrane region" description="Helical" evidence="1">
    <location>
        <begin position="15"/>
        <end position="37"/>
    </location>
</feature>
<dbReference type="GO" id="GO:0043190">
    <property type="term" value="C:ATP-binding cassette (ABC) transporter complex"/>
    <property type="evidence" value="ECO:0007669"/>
    <property type="project" value="InterPro"/>
</dbReference>
<reference evidence="2" key="1">
    <citation type="submission" date="2018-06" db="EMBL/GenBank/DDBJ databases">
        <authorList>
            <person name="Zhirakovskaya E."/>
        </authorList>
    </citation>
    <scope>NUCLEOTIDE SEQUENCE</scope>
</reference>
<feature type="transmembrane region" description="Helical" evidence="1">
    <location>
        <begin position="44"/>
        <end position="63"/>
    </location>
</feature>
<evidence type="ECO:0000313" key="2">
    <source>
        <dbReference type="EMBL" id="VAW37332.1"/>
    </source>
</evidence>
<keyword evidence="1" id="KW-0812">Transmembrane</keyword>
<protein>
    <submittedName>
        <fullName evidence="2">Zinc ABC transporter, permease protein ZnuB</fullName>
    </submittedName>
</protein>
<feature type="transmembrane region" description="Helical" evidence="1">
    <location>
        <begin position="69"/>
        <end position="89"/>
    </location>
</feature>
<dbReference type="EMBL" id="UOEX01000209">
    <property type="protein sequence ID" value="VAW37332.1"/>
    <property type="molecule type" value="Genomic_DNA"/>
</dbReference>
<proteinExistence type="predicted"/>
<keyword evidence="1" id="KW-0472">Membrane</keyword>
<dbReference type="InterPro" id="IPR001626">
    <property type="entry name" value="ABC_TroCD"/>
</dbReference>
<evidence type="ECO:0000256" key="1">
    <source>
        <dbReference type="SAM" id="Phobius"/>
    </source>
</evidence>
<accession>A0A3B0VEF5</accession>
<dbReference type="GO" id="GO:0010043">
    <property type="term" value="P:response to zinc ion"/>
    <property type="evidence" value="ECO:0007669"/>
    <property type="project" value="TreeGrafter"/>
</dbReference>
<dbReference type="PANTHER" id="PTHR30477:SF18">
    <property type="entry name" value="METAL TRANSPORT SYSTEM MEMBRANE PROTEIN CT_417-RELATED"/>
    <property type="match status" value="1"/>
</dbReference>
<dbReference type="GO" id="GO:0055085">
    <property type="term" value="P:transmembrane transport"/>
    <property type="evidence" value="ECO:0007669"/>
    <property type="project" value="InterPro"/>
</dbReference>
<dbReference type="PANTHER" id="PTHR30477">
    <property type="entry name" value="ABC-TRANSPORTER METAL-BINDING PROTEIN"/>
    <property type="match status" value="1"/>
</dbReference>
<organism evidence="2">
    <name type="scientific">hydrothermal vent metagenome</name>
    <dbReference type="NCBI Taxonomy" id="652676"/>
    <lineage>
        <taxon>unclassified sequences</taxon>
        <taxon>metagenomes</taxon>
        <taxon>ecological metagenomes</taxon>
    </lineage>
</organism>
<sequence>MSDFLAAIANNQMPFLRYALIAGILASITFGIVGSYVVVRRITYIAGAIAHCVLGGIGIALYAQKVWHIAWLDPIYGALVAALLAALIIGL</sequence>
<dbReference type="AlphaFoldDB" id="A0A3B0VEF5"/>
<name>A0A3B0VEF5_9ZZZZ</name>
<gene>
    <name evidence="2" type="ORF">MNBD_DELTA03-820</name>
</gene>